<evidence type="ECO:0000256" key="7">
    <source>
        <dbReference type="SAM" id="MobiDB-lite"/>
    </source>
</evidence>
<dbReference type="Proteomes" id="UP000275078">
    <property type="component" value="Unassembled WGS sequence"/>
</dbReference>
<sequence length="194" mass="21295">MAKKATKTLAASNAAALSTLHKSSAAINSLFILYRFIYHRRTTTFNSIILYLILSAPAFIIQFYFEKLSRPRYAGNGRGGGPGDVLRAGEDLAAKGLMEYMWDCVYVTWGCLLVVMVAGERGWWLWAAIPVYAAYLALGMYKKMRGGMGGLIPGAGDAAEMDMDELDAATGDGSGMSKRQQKLEKRGGQKVRYR</sequence>
<evidence type="ECO:0000256" key="5">
    <source>
        <dbReference type="ARBA" id="ARBA00022989"/>
    </source>
</evidence>
<dbReference type="GO" id="GO:0006624">
    <property type="term" value="P:vacuolar protein processing"/>
    <property type="evidence" value="ECO:0007669"/>
    <property type="project" value="TreeGrafter"/>
</dbReference>
<keyword evidence="4" id="KW-0256">Endoplasmic reticulum</keyword>
<comment type="subcellular location">
    <subcellularLocation>
        <location evidence="1">Endoplasmic reticulum membrane</location>
        <topology evidence="1">Multi-pass membrane protein</topology>
    </subcellularLocation>
</comment>
<dbReference type="AlphaFoldDB" id="A0A3N4HI74"/>
<evidence type="ECO:0000256" key="4">
    <source>
        <dbReference type="ARBA" id="ARBA00022824"/>
    </source>
</evidence>
<protein>
    <recommendedName>
        <fullName evidence="11">DUF788-domain-containing protein</fullName>
    </recommendedName>
</protein>
<evidence type="ECO:0000256" key="8">
    <source>
        <dbReference type="SAM" id="Phobius"/>
    </source>
</evidence>
<keyword evidence="3 8" id="KW-0812">Transmembrane</keyword>
<keyword evidence="5 8" id="KW-1133">Transmembrane helix</keyword>
<evidence type="ECO:0000313" key="9">
    <source>
        <dbReference type="EMBL" id="RPA72418.1"/>
    </source>
</evidence>
<feature type="region of interest" description="Disordered" evidence="7">
    <location>
        <begin position="167"/>
        <end position="194"/>
    </location>
</feature>
<dbReference type="PANTHER" id="PTHR13505">
    <property type="entry name" value="TRANSMEMBRANE PROTEIN 208"/>
    <property type="match status" value="1"/>
</dbReference>
<organism evidence="9 10">
    <name type="scientific">Ascobolus immersus RN42</name>
    <dbReference type="NCBI Taxonomy" id="1160509"/>
    <lineage>
        <taxon>Eukaryota</taxon>
        <taxon>Fungi</taxon>
        <taxon>Dikarya</taxon>
        <taxon>Ascomycota</taxon>
        <taxon>Pezizomycotina</taxon>
        <taxon>Pezizomycetes</taxon>
        <taxon>Pezizales</taxon>
        <taxon>Ascobolaceae</taxon>
        <taxon>Ascobolus</taxon>
    </lineage>
</organism>
<dbReference type="GO" id="GO:0005789">
    <property type="term" value="C:endoplasmic reticulum membrane"/>
    <property type="evidence" value="ECO:0007669"/>
    <property type="project" value="UniProtKB-SubCell"/>
</dbReference>
<feature type="transmembrane region" description="Helical" evidence="8">
    <location>
        <begin position="49"/>
        <end position="65"/>
    </location>
</feature>
<reference evidence="9 10" key="1">
    <citation type="journal article" date="2018" name="Nat. Ecol. Evol.">
        <title>Pezizomycetes genomes reveal the molecular basis of ectomycorrhizal truffle lifestyle.</title>
        <authorList>
            <person name="Murat C."/>
            <person name="Payen T."/>
            <person name="Noel B."/>
            <person name="Kuo A."/>
            <person name="Morin E."/>
            <person name="Chen J."/>
            <person name="Kohler A."/>
            <person name="Krizsan K."/>
            <person name="Balestrini R."/>
            <person name="Da Silva C."/>
            <person name="Montanini B."/>
            <person name="Hainaut M."/>
            <person name="Levati E."/>
            <person name="Barry K.W."/>
            <person name="Belfiori B."/>
            <person name="Cichocki N."/>
            <person name="Clum A."/>
            <person name="Dockter R.B."/>
            <person name="Fauchery L."/>
            <person name="Guy J."/>
            <person name="Iotti M."/>
            <person name="Le Tacon F."/>
            <person name="Lindquist E.A."/>
            <person name="Lipzen A."/>
            <person name="Malagnac F."/>
            <person name="Mello A."/>
            <person name="Molinier V."/>
            <person name="Miyauchi S."/>
            <person name="Poulain J."/>
            <person name="Riccioni C."/>
            <person name="Rubini A."/>
            <person name="Sitrit Y."/>
            <person name="Splivallo R."/>
            <person name="Traeger S."/>
            <person name="Wang M."/>
            <person name="Zifcakova L."/>
            <person name="Wipf D."/>
            <person name="Zambonelli A."/>
            <person name="Paolocci F."/>
            <person name="Nowrousian M."/>
            <person name="Ottonello S."/>
            <person name="Baldrian P."/>
            <person name="Spatafora J.W."/>
            <person name="Henrissat B."/>
            <person name="Nagy L.G."/>
            <person name="Aury J.M."/>
            <person name="Wincker P."/>
            <person name="Grigoriev I.V."/>
            <person name="Bonfante P."/>
            <person name="Martin F.M."/>
        </authorList>
    </citation>
    <scope>NUCLEOTIDE SEQUENCE [LARGE SCALE GENOMIC DNA]</scope>
    <source>
        <strain evidence="9 10">RN42</strain>
    </source>
</reference>
<evidence type="ECO:0000256" key="1">
    <source>
        <dbReference type="ARBA" id="ARBA00004477"/>
    </source>
</evidence>
<evidence type="ECO:0000256" key="3">
    <source>
        <dbReference type="ARBA" id="ARBA00022692"/>
    </source>
</evidence>
<dbReference type="EMBL" id="ML119862">
    <property type="protein sequence ID" value="RPA72418.1"/>
    <property type="molecule type" value="Genomic_DNA"/>
</dbReference>
<gene>
    <name evidence="9" type="ORF">BJ508DRAFT_244816</name>
</gene>
<dbReference type="OrthoDB" id="10012212at2759"/>
<dbReference type="PANTHER" id="PTHR13505:SF7">
    <property type="entry name" value="TRANSMEMBRANE PROTEIN 208"/>
    <property type="match status" value="1"/>
</dbReference>
<dbReference type="STRING" id="1160509.A0A3N4HI74"/>
<dbReference type="Pfam" id="PF05620">
    <property type="entry name" value="TMEM208_SND2"/>
    <property type="match status" value="1"/>
</dbReference>
<name>A0A3N4HI74_ASCIM</name>
<feature type="transmembrane region" description="Helical" evidence="8">
    <location>
        <begin position="123"/>
        <end position="141"/>
    </location>
</feature>
<comment type="similarity">
    <text evidence="2">Belongs to the TMEM208 family.</text>
</comment>
<dbReference type="GO" id="GO:0005773">
    <property type="term" value="C:vacuole"/>
    <property type="evidence" value="ECO:0007669"/>
    <property type="project" value="GOC"/>
</dbReference>
<evidence type="ECO:0000256" key="2">
    <source>
        <dbReference type="ARBA" id="ARBA00009950"/>
    </source>
</evidence>
<keyword evidence="10" id="KW-1185">Reference proteome</keyword>
<dbReference type="InterPro" id="IPR008506">
    <property type="entry name" value="SND2/TMEM208"/>
</dbReference>
<evidence type="ECO:0000313" key="10">
    <source>
        <dbReference type="Proteomes" id="UP000275078"/>
    </source>
</evidence>
<evidence type="ECO:0008006" key="11">
    <source>
        <dbReference type="Google" id="ProtNLM"/>
    </source>
</evidence>
<keyword evidence="6 8" id="KW-0472">Membrane</keyword>
<proteinExistence type="inferred from homology"/>
<accession>A0A3N4HI74</accession>
<evidence type="ECO:0000256" key="6">
    <source>
        <dbReference type="ARBA" id="ARBA00023136"/>
    </source>
</evidence>